<feature type="region of interest" description="Disordered" evidence="1">
    <location>
        <begin position="459"/>
        <end position="480"/>
    </location>
</feature>
<sequence>MTSSKPSESSTSDIRPTSPPVYTTSECSSSEKKPTATPQPGSSSQMPHLQPQQPVFYDAMGRPLYAHPTFIQDGQVFIAPEIPSAPPAPPFPPFPPTPPIPPTPSSDEPSLNLNISLKTLFQGIASFIRNASSEADAAKSRFGCGTSNSHSNYEVQKGNASWEAVRTLNLNFKDRMTTDLTIQTVDPDPANIDSIKLAYTLFSSSEVLNGQLGVDAQQSNDSLKITISPPSMPWGEKLRIKAILSLPASLTSGATSGISPSIKTVISHGNINVLAPSSSASIIPVFGDITLRTGGGDITVAGIAVHSAKIDSGAGDVTATLLASESARISVGAGKVNLNIDAYNPGHDTTRPIHGPTVTASNGAGDIHGSVMNYRSLSIETGASDVKANLSPSQGSKTSISTGAGNIELSIASGNEKSSYLGYIGTFQANSGIGSISVSGVNVVEDRREHDRFFCGQKTGHVGHYTPPNPSSMKASSGAGNVKLAFGQES</sequence>
<gene>
    <name evidence="3" type="ORF">BASA50_009100</name>
</gene>
<dbReference type="Proteomes" id="UP001648503">
    <property type="component" value="Unassembled WGS sequence"/>
</dbReference>
<protein>
    <recommendedName>
        <fullName evidence="2">DUF4097 domain-containing protein</fullName>
    </recommendedName>
</protein>
<accession>A0ABQ8F2S6</accession>
<organism evidence="3 4">
    <name type="scientific">Batrachochytrium salamandrivorans</name>
    <dbReference type="NCBI Taxonomy" id="1357716"/>
    <lineage>
        <taxon>Eukaryota</taxon>
        <taxon>Fungi</taxon>
        <taxon>Fungi incertae sedis</taxon>
        <taxon>Chytridiomycota</taxon>
        <taxon>Chytridiomycota incertae sedis</taxon>
        <taxon>Chytridiomycetes</taxon>
        <taxon>Rhizophydiales</taxon>
        <taxon>Rhizophydiales incertae sedis</taxon>
        <taxon>Batrachochytrium</taxon>
    </lineage>
</organism>
<feature type="compositionally biased region" description="Polar residues" evidence="1">
    <location>
        <begin position="36"/>
        <end position="52"/>
    </location>
</feature>
<feature type="domain" description="DUF4097" evidence="2">
    <location>
        <begin position="241"/>
        <end position="339"/>
    </location>
</feature>
<dbReference type="EMBL" id="JAFCIX010000418">
    <property type="protein sequence ID" value="KAH6591099.1"/>
    <property type="molecule type" value="Genomic_DNA"/>
</dbReference>
<dbReference type="InterPro" id="IPR025164">
    <property type="entry name" value="Toastrack_DUF4097"/>
</dbReference>
<evidence type="ECO:0000259" key="2">
    <source>
        <dbReference type="Pfam" id="PF13349"/>
    </source>
</evidence>
<feature type="region of interest" description="Disordered" evidence="1">
    <location>
        <begin position="80"/>
        <end position="109"/>
    </location>
</feature>
<proteinExistence type="predicted"/>
<dbReference type="Pfam" id="PF13349">
    <property type="entry name" value="DUF4097"/>
    <property type="match status" value="1"/>
</dbReference>
<evidence type="ECO:0000256" key="1">
    <source>
        <dbReference type="SAM" id="MobiDB-lite"/>
    </source>
</evidence>
<feature type="compositionally biased region" description="Low complexity" evidence="1">
    <location>
        <begin position="1"/>
        <end position="12"/>
    </location>
</feature>
<feature type="region of interest" description="Disordered" evidence="1">
    <location>
        <begin position="1"/>
        <end position="52"/>
    </location>
</feature>
<keyword evidence="4" id="KW-1185">Reference proteome</keyword>
<evidence type="ECO:0000313" key="3">
    <source>
        <dbReference type="EMBL" id="KAH6591099.1"/>
    </source>
</evidence>
<feature type="compositionally biased region" description="Pro residues" evidence="1">
    <location>
        <begin position="83"/>
        <end position="104"/>
    </location>
</feature>
<evidence type="ECO:0000313" key="4">
    <source>
        <dbReference type="Proteomes" id="UP001648503"/>
    </source>
</evidence>
<reference evidence="3 4" key="1">
    <citation type="submission" date="2021-02" db="EMBL/GenBank/DDBJ databases">
        <title>Variation within the Batrachochytrium salamandrivorans European outbreak.</title>
        <authorList>
            <person name="Kelly M."/>
            <person name="Pasmans F."/>
            <person name="Shea T.P."/>
            <person name="Munoz J.F."/>
            <person name="Carranza S."/>
            <person name="Cuomo C.A."/>
            <person name="Martel A."/>
        </authorList>
    </citation>
    <scope>NUCLEOTIDE SEQUENCE [LARGE SCALE GENOMIC DNA]</scope>
    <source>
        <strain evidence="3 4">AMFP18/2</strain>
    </source>
</reference>
<comment type="caution">
    <text evidence="3">The sequence shown here is derived from an EMBL/GenBank/DDBJ whole genome shotgun (WGS) entry which is preliminary data.</text>
</comment>
<name>A0ABQ8F2S6_9FUNG</name>
<dbReference type="Gene3D" id="2.160.20.120">
    <property type="match status" value="1"/>
</dbReference>